<reference evidence="2 4" key="1">
    <citation type="submission" date="2015-02" db="EMBL/GenBank/DDBJ databases">
        <authorList>
            <person name="Chooi Y.-H."/>
        </authorList>
    </citation>
    <scope>NUCLEOTIDE SEQUENCE [LARGE SCALE GENOMIC DNA]</scope>
    <source>
        <strain evidence="2">E3</strain>
    </source>
</reference>
<sequence>MVMGLKRAFTWCVSSQAPATAVDCGPAPADPNLSSADVEIGLIMDRLPAIDRLPARSMRQRSLKEALAMLDGLGEAPNADGIRALIVERIQEGYTGPEPRAAPGASANESPEGHPVPDAKEGGPDDISWTIVKPSSAAKNRFKDEPGKFVAEEGTIYDALHEVS</sequence>
<evidence type="ECO:0000256" key="1">
    <source>
        <dbReference type="SAM" id="MobiDB-lite"/>
    </source>
</evidence>
<feature type="compositionally biased region" description="Basic and acidic residues" evidence="1">
    <location>
        <begin position="111"/>
        <end position="123"/>
    </location>
</feature>
<geneLocation type="mitochondrion" evidence="3"/>
<keyword evidence="4" id="KW-1185">Reference proteome</keyword>
<protein>
    <submittedName>
        <fullName evidence="2">Uncharacterized protein</fullName>
    </submittedName>
</protein>
<dbReference type="Proteomes" id="UP000039324">
    <property type="component" value="Unassembled WGS sequence"/>
</dbReference>
<keyword evidence="3" id="KW-0496">Mitochondrion</keyword>
<dbReference type="EMBL" id="OVEO01000015">
    <property type="protein sequence ID" value="SPR00680.1"/>
    <property type="molecule type" value="Genomic_DNA"/>
</dbReference>
<feature type="region of interest" description="Disordered" evidence="1">
    <location>
        <begin position="93"/>
        <end position="148"/>
    </location>
</feature>
<organism evidence="2 4">
    <name type="scientific">Plasmodiophora brassicae</name>
    <name type="common">Clubroot disease agent</name>
    <dbReference type="NCBI Taxonomy" id="37360"/>
    <lineage>
        <taxon>Eukaryota</taxon>
        <taxon>Sar</taxon>
        <taxon>Rhizaria</taxon>
        <taxon>Endomyxa</taxon>
        <taxon>Phytomyxea</taxon>
        <taxon>Plasmodiophorida</taxon>
        <taxon>Plasmodiophoridae</taxon>
        <taxon>Plasmodiophora</taxon>
    </lineage>
</organism>
<dbReference type="Proteomes" id="UP000290189">
    <property type="component" value="Unassembled WGS sequence"/>
</dbReference>
<gene>
    <name evidence="2" type="ORF">PBRA_005386</name>
    <name evidence="3" type="ORF">PLBR_LOCUS7895</name>
</gene>
<dbReference type="AlphaFoldDB" id="A0A0G4INL2"/>
<dbReference type="EMBL" id="CDSF01000076">
    <property type="protein sequence ID" value="CEO96782.1"/>
    <property type="molecule type" value="Genomic_DNA"/>
</dbReference>
<reference evidence="3 5" key="2">
    <citation type="submission" date="2018-03" db="EMBL/GenBank/DDBJ databases">
        <authorList>
            <person name="Fogelqvist J."/>
        </authorList>
    </citation>
    <scope>NUCLEOTIDE SEQUENCE [LARGE SCALE GENOMIC DNA]</scope>
</reference>
<accession>A0A0G4INL2</accession>
<evidence type="ECO:0000313" key="2">
    <source>
        <dbReference type="EMBL" id="CEO96782.1"/>
    </source>
</evidence>
<proteinExistence type="predicted"/>
<name>A0A0G4INL2_PLABS</name>
<evidence type="ECO:0000313" key="3">
    <source>
        <dbReference type="EMBL" id="SPR00680.1"/>
    </source>
</evidence>
<evidence type="ECO:0000313" key="4">
    <source>
        <dbReference type="Proteomes" id="UP000039324"/>
    </source>
</evidence>
<evidence type="ECO:0000313" key="5">
    <source>
        <dbReference type="Proteomes" id="UP000290189"/>
    </source>
</evidence>